<name>A0A6N8UBU6_9FIRM</name>
<comment type="caution">
    <text evidence="2">The sequence shown here is derived from an EMBL/GenBank/DDBJ whole genome shotgun (WGS) entry which is preliminary data.</text>
</comment>
<dbReference type="EMBL" id="WUUQ01000001">
    <property type="protein sequence ID" value="MXQ73147.1"/>
    <property type="molecule type" value="Genomic_DNA"/>
</dbReference>
<evidence type="ECO:0000313" key="3">
    <source>
        <dbReference type="Proteomes" id="UP000434036"/>
    </source>
</evidence>
<dbReference type="Proteomes" id="UP000434036">
    <property type="component" value="Unassembled WGS sequence"/>
</dbReference>
<dbReference type="Gene3D" id="3.40.50.300">
    <property type="entry name" value="P-loop containing nucleotide triphosphate hydrolases"/>
    <property type="match status" value="1"/>
</dbReference>
<accession>A0A6N8UBU6</accession>
<dbReference type="PANTHER" id="PTHR40396:SF1">
    <property type="entry name" value="ATPASE AAA-TYPE CORE DOMAIN-CONTAINING PROTEIN"/>
    <property type="match status" value="1"/>
</dbReference>
<sequence>MLVSIRLQNIRSFYEKTEFSLQAESICEFRDSIIYWKRNKTDEVNTVPLHIILGDHNSGKTNLLEALEMLQQILLAGSLDSLTPEANIASFGHEEEPILLGFMVIEQQIIYDYEFAFLWEDDHYEVTYEKLDVNRFTLFERHRQSIMITKTGKASQYYNENCRNMLEQQERLSEGYASDELYLTGGFRYGLGHDLVTQLHNFIQGKLHIIFQLELPIQLKQKAKIRDFLKHIHYELELDDLNKLSHGSRRFLALCDLVFDALANGYVLCIDELDSGLQTNPVMVLTSLFHNRAYNPYGAQLLFITQNPLFLNKNYIRRDEVTFFTKPQDQTQISSLLTHALRENNYLRKFTAYEYGVIPKLDLEQFLPKARINVKKL</sequence>
<dbReference type="InterPro" id="IPR027417">
    <property type="entry name" value="P-loop_NTPase"/>
</dbReference>
<evidence type="ECO:0000259" key="1">
    <source>
        <dbReference type="Pfam" id="PF13304"/>
    </source>
</evidence>
<dbReference type="PANTHER" id="PTHR40396">
    <property type="entry name" value="ATPASE-LIKE PROTEIN"/>
    <property type="match status" value="1"/>
</dbReference>
<dbReference type="AlphaFoldDB" id="A0A6N8UBU6"/>
<protein>
    <submittedName>
        <fullName evidence="2">AAA family ATPase</fullName>
    </submittedName>
</protein>
<dbReference type="SUPFAM" id="SSF52540">
    <property type="entry name" value="P-loop containing nucleoside triphosphate hydrolases"/>
    <property type="match status" value="1"/>
</dbReference>
<reference evidence="2 3" key="2">
    <citation type="submission" date="2020-01" db="EMBL/GenBank/DDBJ databases">
        <title>Clostridiaceae sp. nov. isolated from the gut of human by culturomics.</title>
        <authorList>
            <person name="Chang Y."/>
        </authorList>
    </citation>
    <scope>NUCLEOTIDE SEQUENCE [LARGE SCALE GENOMIC DNA]</scope>
    <source>
        <strain evidence="2 3">DONG20-135</strain>
    </source>
</reference>
<dbReference type="GO" id="GO:0016887">
    <property type="term" value="F:ATP hydrolysis activity"/>
    <property type="evidence" value="ECO:0007669"/>
    <property type="project" value="InterPro"/>
</dbReference>
<reference evidence="2 3" key="1">
    <citation type="submission" date="2019-12" db="EMBL/GenBank/DDBJ databases">
        <authorList>
            <person name="Yang R."/>
        </authorList>
    </citation>
    <scope>NUCLEOTIDE SEQUENCE [LARGE SCALE GENOMIC DNA]</scope>
    <source>
        <strain evidence="2 3">DONG20-135</strain>
    </source>
</reference>
<gene>
    <name evidence="2" type="ORF">GSF08_04260</name>
</gene>
<evidence type="ECO:0000313" key="2">
    <source>
        <dbReference type="EMBL" id="MXQ73147.1"/>
    </source>
</evidence>
<proteinExistence type="predicted"/>
<keyword evidence="3" id="KW-1185">Reference proteome</keyword>
<dbReference type="InterPro" id="IPR003959">
    <property type="entry name" value="ATPase_AAA_core"/>
</dbReference>
<dbReference type="Pfam" id="PF13304">
    <property type="entry name" value="AAA_21"/>
    <property type="match status" value="1"/>
</dbReference>
<organism evidence="2 3">
    <name type="scientific">Copranaerobaculum intestinale</name>
    <dbReference type="NCBI Taxonomy" id="2692629"/>
    <lineage>
        <taxon>Bacteria</taxon>
        <taxon>Bacillati</taxon>
        <taxon>Bacillota</taxon>
        <taxon>Erysipelotrichia</taxon>
        <taxon>Erysipelotrichales</taxon>
        <taxon>Erysipelotrichaceae</taxon>
        <taxon>Copranaerobaculum</taxon>
    </lineage>
</organism>
<dbReference type="RefSeq" id="WP_160624567.1">
    <property type="nucleotide sequence ID" value="NZ_WUUQ01000001.1"/>
</dbReference>
<feature type="domain" description="ATPase AAA-type core" evidence="1">
    <location>
        <begin position="50"/>
        <end position="312"/>
    </location>
</feature>
<dbReference type="GO" id="GO:0005524">
    <property type="term" value="F:ATP binding"/>
    <property type="evidence" value="ECO:0007669"/>
    <property type="project" value="InterPro"/>
</dbReference>